<evidence type="ECO:0000256" key="5">
    <source>
        <dbReference type="ARBA" id="ARBA00022723"/>
    </source>
</evidence>
<evidence type="ECO:0000256" key="15">
    <source>
        <dbReference type="PIRNR" id="PIRNR001007"/>
    </source>
</evidence>
<keyword evidence="17" id="KW-1185">Reference proteome</keyword>
<keyword evidence="4 15" id="KW-0540">Nuclease</keyword>
<evidence type="ECO:0000256" key="1">
    <source>
        <dbReference type="ARBA" id="ARBA00001946"/>
    </source>
</evidence>
<accession>A0ABX4ZRZ4</accession>
<evidence type="ECO:0000256" key="12">
    <source>
        <dbReference type="ARBA" id="ARBA00024745"/>
    </source>
</evidence>
<dbReference type="PIRSF" id="PIRSF001007">
    <property type="entry name" value="RusA"/>
    <property type="match status" value="1"/>
</dbReference>
<comment type="subunit">
    <text evidence="2">Homodimer.</text>
</comment>
<dbReference type="InterPro" id="IPR016281">
    <property type="entry name" value="Endonuclease_RusA"/>
</dbReference>
<keyword evidence="9" id="KW-0460">Magnesium</keyword>
<evidence type="ECO:0000313" key="16">
    <source>
        <dbReference type="EMBL" id="POY42226.1"/>
    </source>
</evidence>
<evidence type="ECO:0000313" key="17">
    <source>
        <dbReference type="Proteomes" id="UP000237229"/>
    </source>
</evidence>
<keyword evidence="7 15" id="KW-0227">DNA damage</keyword>
<dbReference type="Pfam" id="PF05866">
    <property type="entry name" value="RusA"/>
    <property type="match status" value="1"/>
</dbReference>
<comment type="catalytic activity">
    <reaction evidence="13 15">
        <text>Endonucleolytic cleavage at a junction such as a reciprocal single-stranded crossover between two homologous DNA duplexes (Holliday junction).</text>
        <dbReference type="EC" id="3.1.21.10"/>
    </reaction>
</comment>
<gene>
    <name evidence="16" type="ORF">C3Z13_06845</name>
</gene>
<dbReference type="InterPro" id="IPR036614">
    <property type="entry name" value="RusA-like_sf"/>
</dbReference>
<evidence type="ECO:0000256" key="2">
    <source>
        <dbReference type="ARBA" id="ARBA00011738"/>
    </source>
</evidence>
<comment type="function">
    <text evidence="12">Endonuclease that resolves Holliday junction intermediates made during homologous genetic recombination and DNA repair. Exhibits sequence and structure-selective cleavage of four-way DNA junctions, where it introduces symmetrical nicks in two strands of the same polarity at the 5' side of CC dinucleotides. Corrects the defects in genetic recombination and DNA repair associated with inactivation of RuvAB or RuvC.</text>
</comment>
<evidence type="ECO:0000256" key="6">
    <source>
        <dbReference type="ARBA" id="ARBA00022759"/>
    </source>
</evidence>
<evidence type="ECO:0000256" key="10">
    <source>
        <dbReference type="ARBA" id="ARBA00023172"/>
    </source>
</evidence>
<comment type="similarity">
    <text evidence="15">Belongs to the rusA family.</text>
</comment>
<keyword evidence="5" id="KW-0479">Metal-binding</keyword>
<dbReference type="SUPFAM" id="SSF103084">
    <property type="entry name" value="Holliday junction resolvase RusA"/>
    <property type="match status" value="1"/>
</dbReference>
<evidence type="ECO:0000256" key="3">
    <source>
        <dbReference type="ARBA" id="ARBA00014885"/>
    </source>
</evidence>
<evidence type="ECO:0000256" key="8">
    <source>
        <dbReference type="ARBA" id="ARBA00022801"/>
    </source>
</evidence>
<evidence type="ECO:0000256" key="14">
    <source>
        <dbReference type="ARBA" id="ARBA00029488"/>
    </source>
</evidence>
<keyword evidence="11 15" id="KW-0234">DNA repair</keyword>
<reference evidence="16 17" key="1">
    <citation type="submission" date="2018-02" db="EMBL/GenBank/DDBJ databases">
        <title>Classification genera of Pasteurellaceae by whole genome sequence comparison.</title>
        <authorList>
            <person name="Christensen H."/>
        </authorList>
    </citation>
    <scope>NUCLEOTIDE SEQUENCE [LARGE SCALE GENOMIC DNA]</scope>
    <source>
        <strain evidence="16 17">20186H4H1</strain>
    </source>
</reference>
<evidence type="ECO:0000256" key="11">
    <source>
        <dbReference type="ARBA" id="ARBA00023204"/>
    </source>
</evidence>
<name>A0ABX4ZRZ4_9PAST</name>
<dbReference type="InterPro" id="IPR008822">
    <property type="entry name" value="Endonuclease_RusA-like"/>
</dbReference>
<sequence length="116" mass="12902">MRELTLTLPYPPTVNHYWKHTKSGVHYVTTQGKAYQQTVKNLTKNTPHFAGKVALNIAIYPPDNRRRDIDNIFKALLDALVKAGVIKDDSLIFKLSAEKCGAVKGGKIEVVIGEIV</sequence>
<dbReference type="Proteomes" id="UP000237229">
    <property type="component" value="Unassembled WGS sequence"/>
</dbReference>
<evidence type="ECO:0000256" key="7">
    <source>
        <dbReference type="ARBA" id="ARBA00022763"/>
    </source>
</evidence>
<proteinExistence type="inferred from homology"/>
<dbReference type="EC" id="3.1.21.10" evidence="14 15"/>
<keyword evidence="8 15" id="KW-0378">Hydrolase</keyword>
<dbReference type="Gene3D" id="3.30.1330.70">
    <property type="entry name" value="Holliday junction resolvase RusA"/>
    <property type="match status" value="1"/>
</dbReference>
<dbReference type="RefSeq" id="WP_103855431.1">
    <property type="nucleotide sequence ID" value="NZ_CBCSDH010000011.1"/>
</dbReference>
<comment type="caution">
    <text evidence="16">The sequence shown here is derived from an EMBL/GenBank/DDBJ whole genome shotgun (WGS) entry which is preliminary data.</text>
</comment>
<protein>
    <recommendedName>
        <fullName evidence="3 15">Crossover junction endodeoxyribonuclease rusA</fullName>
        <ecNumber evidence="14 15">3.1.21.10</ecNumber>
    </recommendedName>
</protein>
<keyword evidence="6 15" id="KW-0255">Endonuclease</keyword>
<comment type="function">
    <text evidence="15">Endonuclease that resolves Holliday junction intermediates made during homologous genetic recombination and DNA repair. Exhibits sequence and structure-selective cleavage of four-way DNA junctions, where it introduces symmetrical nicks in two strands of the same polarity at the 5' side of dinucleotides. Corrects the defects in genetic recombination and DNA repair associated with inactivation of ruvAB or ruvC.</text>
</comment>
<comment type="cofactor">
    <cofactor evidence="1">
        <name>Mg(2+)</name>
        <dbReference type="ChEBI" id="CHEBI:18420"/>
    </cofactor>
</comment>
<evidence type="ECO:0000256" key="13">
    <source>
        <dbReference type="ARBA" id="ARBA00029354"/>
    </source>
</evidence>
<organism evidence="16 17">
    <name type="scientific">Avibacterium endocarditidis</name>
    <dbReference type="NCBI Taxonomy" id="380674"/>
    <lineage>
        <taxon>Bacteria</taxon>
        <taxon>Pseudomonadati</taxon>
        <taxon>Pseudomonadota</taxon>
        <taxon>Gammaproteobacteria</taxon>
        <taxon>Pasteurellales</taxon>
        <taxon>Pasteurellaceae</taxon>
        <taxon>Avibacterium</taxon>
    </lineage>
</organism>
<evidence type="ECO:0000256" key="9">
    <source>
        <dbReference type="ARBA" id="ARBA00022842"/>
    </source>
</evidence>
<keyword evidence="10" id="KW-0233">DNA recombination</keyword>
<evidence type="ECO:0000256" key="4">
    <source>
        <dbReference type="ARBA" id="ARBA00022722"/>
    </source>
</evidence>
<dbReference type="EMBL" id="PQVI01000086">
    <property type="protein sequence ID" value="POY42226.1"/>
    <property type="molecule type" value="Genomic_DNA"/>
</dbReference>